<gene>
    <name evidence="2" type="ORF">Scep_016549</name>
</gene>
<accession>A0AAP0IPM6</accession>
<protein>
    <submittedName>
        <fullName evidence="2">Uncharacterized protein</fullName>
    </submittedName>
</protein>
<dbReference type="AlphaFoldDB" id="A0AAP0IPM6"/>
<name>A0AAP0IPM6_9MAGN</name>
<comment type="caution">
    <text evidence="2">The sequence shown here is derived from an EMBL/GenBank/DDBJ whole genome shotgun (WGS) entry which is preliminary data.</text>
</comment>
<dbReference type="EMBL" id="JBBNAG010000007">
    <property type="protein sequence ID" value="KAK9118456.1"/>
    <property type="molecule type" value="Genomic_DNA"/>
</dbReference>
<reference evidence="2 3" key="1">
    <citation type="submission" date="2024-01" db="EMBL/GenBank/DDBJ databases">
        <title>Genome assemblies of Stephania.</title>
        <authorList>
            <person name="Yang L."/>
        </authorList>
    </citation>
    <scope>NUCLEOTIDE SEQUENCE [LARGE SCALE GENOMIC DNA]</scope>
    <source>
        <strain evidence="2">JXDWG</strain>
        <tissue evidence="2">Leaf</tissue>
    </source>
</reference>
<keyword evidence="3" id="KW-1185">Reference proteome</keyword>
<proteinExistence type="predicted"/>
<evidence type="ECO:0000256" key="1">
    <source>
        <dbReference type="SAM" id="MobiDB-lite"/>
    </source>
</evidence>
<sequence length="54" mass="6465">MAAYKTRLGDNRLGPFQKRSKIGRKEGNREMRERKMEIDNNEDDEIVLNWGELR</sequence>
<evidence type="ECO:0000313" key="2">
    <source>
        <dbReference type="EMBL" id="KAK9118456.1"/>
    </source>
</evidence>
<organism evidence="2 3">
    <name type="scientific">Stephania cephalantha</name>
    <dbReference type="NCBI Taxonomy" id="152367"/>
    <lineage>
        <taxon>Eukaryota</taxon>
        <taxon>Viridiplantae</taxon>
        <taxon>Streptophyta</taxon>
        <taxon>Embryophyta</taxon>
        <taxon>Tracheophyta</taxon>
        <taxon>Spermatophyta</taxon>
        <taxon>Magnoliopsida</taxon>
        <taxon>Ranunculales</taxon>
        <taxon>Menispermaceae</taxon>
        <taxon>Menispermoideae</taxon>
        <taxon>Cissampelideae</taxon>
        <taxon>Stephania</taxon>
    </lineage>
</organism>
<feature type="region of interest" description="Disordered" evidence="1">
    <location>
        <begin position="1"/>
        <end position="31"/>
    </location>
</feature>
<dbReference type="Proteomes" id="UP001419268">
    <property type="component" value="Unassembled WGS sequence"/>
</dbReference>
<evidence type="ECO:0000313" key="3">
    <source>
        <dbReference type="Proteomes" id="UP001419268"/>
    </source>
</evidence>